<sequence>MDYEDTLRALKEVTLAELKGPGGLLAVTEEDLIFIDDSGVQRLGLASIKRITRGEGGKVAVLGEEGGLEIPLRAFPVDELRLFLEGLRTHVARAKRRTVPPAPEAPRPREGAVAEPPPPPPPPPAEPSRPSPKEEPRLEARGPVWEEEAPPAPKPPAQERRQGNPLALLSRLLALLSLAYGLGFALLNPVDLWVQLGVVLASLNFSVLLWSSGSSRSS</sequence>
<dbReference type="STRING" id="276.THFILI_11360"/>
<protein>
    <submittedName>
        <fullName evidence="3">Uncharacterized protein</fullName>
    </submittedName>
</protein>
<dbReference type="Proteomes" id="UP000030364">
    <property type="component" value="Unassembled WGS sequence"/>
</dbReference>
<reference evidence="3 4" key="1">
    <citation type="journal article" date="2015" name="Genome Announc.">
        <title>Draft Genome Sequence of the Thermophile Thermus filiformis ATCC 43280, Producer of Carotenoid-(Di)glucoside-Branched Fatty Acid (Di)esters and Source of Hyperthermostable Enzymes of Biotechnological Interest.</title>
        <authorList>
            <person name="Mandelli F."/>
            <person name="Oliveira Ramires B."/>
            <person name="Couger M.B."/>
            <person name="Paixao D.A."/>
            <person name="Camilo C.M."/>
            <person name="Polikarpov I."/>
            <person name="Prade R."/>
            <person name="Riano-Pachon D.M."/>
            <person name="Squina F.M."/>
        </authorList>
    </citation>
    <scope>NUCLEOTIDE SEQUENCE [LARGE SCALE GENOMIC DNA]</scope>
    <source>
        <strain evidence="3 4">ATCC 43280</strain>
    </source>
</reference>
<feature type="region of interest" description="Disordered" evidence="1">
    <location>
        <begin position="95"/>
        <end position="161"/>
    </location>
</feature>
<keyword evidence="4" id="KW-1185">Reference proteome</keyword>
<keyword evidence="2" id="KW-0812">Transmembrane</keyword>
<accession>A0A0A2WQD9</accession>
<evidence type="ECO:0000256" key="2">
    <source>
        <dbReference type="SAM" id="Phobius"/>
    </source>
</evidence>
<evidence type="ECO:0000313" key="4">
    <source>
        <dbReference type="Proteomes" id="UP000030364"/>
    </source>
</evidence>
<keyword evidence="2" id="KW-0472">Membrane</keyword>
<feature type="compositionally biased region" description="Pro residues" evidence="1">
    <location>
        <begin position="115"/>
        <end position="130"/>
    </location>
</feature>
<dbReference type="EMBL" id="JPSL02000040">
    <property type="protein sequence ID" value="KGQ22386.1"/>
    <property type="molecule type" value="Genomic_DNA"/>
</dbReference>
<evidence type="ECO:0000256" key="1">
    <source>
        <dbReference type="SAM" id="MobiDB-lite"/>
    </source>
</evidence>
<organism evidence="3 4">
    <name type="scientific">Thermus filiformis</name>
    <dbReference type="NCBI Taxonomy" id="276"/>
    <lineage>
        <taxon>Bacteria</taxon>
        <taxon>Thermotogati</taxon>
        <taxon>Deinococcota</taxon>
        <taxon>Deinococci</taxon>
        <taxon>Thermales</taxon>
        <taxon>Thermaceae</taxon>
        <taxon>Thermus</taxon>
    </lineage>
</organism>
<dbReference type="AlphaFoldDB" id="A0A0A2WQD9"/>
<dbReference type="RefSeq" id="WP_038062809.1">
    <property type="nucleotide sequence ID" value="NZ_JPSL02000040.1"/>
</dbReference>
<proteinExistence type="predicted"/>
<feature type="transmembrane region" description="Helical" evidence="2">
    <location>
        <begin position="168"/>
        <end position="186"/>
    </location>
</feature>
<dbReference type="PATRIC" id="fig|276.5.peg.787"/>
<evidence type="ECO:0000313" key="3">
    <source>
        <dbReference type="EMBL" id="KGQ22386.1"/>
    </source>
</evidence>
<dbReference type="OrthoDB" id="32243at2"/>
<feature type="transmembrane region" description="Helical" evidence="2">
    <location>
        <begin position="192"/>
        <end position="210"/>
    </location>
</feature>
<name>A0A0A2WQD9_THEFI</name>
<gene>
    <name evidence="3" type="ORF">THFILI_11360</name>
</gene>
<feature type="compositionally biased region" description="Basic and acidic residues" evidence="1">
    <location>
        <begin position="131"/>
        <end position="140"/>
    </location>
</feature>
<comment type="caution">
    <text evidence="3">The sequence shown here is derived from an EMBL/GenBank/DDBJ whole genome shotgun (WGS) entry which is preliminary data.</text>
</comment>
<keyword evidence="2" id="KW-1133">Transmembrane helix</keyword>